<dbReference type="AlphaFoldDB" id="A0A1J5RVC7"/>
<dbReference type="FunFam" id="3.10.20.310:FF:000002">
    <property type="entry name" value="Outer membrane protein assembly factor BamA"/>
    <property type="match status" value="1"/>
</dbReference>
<keyword evidence="5" id="KW-0677">Repeat</keyword>
<evidence type="ECO:0000256" key="7">
    <source>
        <dbReference type="ARBA" id="ARBA00023237"/>
    </source>
</evidence>
<comment type="subcellular location">
    <subcellularLocation>
        <location evidence="1">Membrane</location>
    </subcellularLocation>
</comment>
<dbReference type="GO" id="GO:0019867">
    <property type="term" value="C:outer membrane"/>
    <property type="evidence" value="ECO:0007669"/>
    <property type="project" value="InterPro"/>
</dbReference>
<accession>A0A1J5RVC7</accession>
<evidence type="ECO:0000256" key="3">
    <source>
        <dbReference type="ARBA" id="ARBA00022692"/>
    </source>
</evidence>
<feature type="domain" description="POTRA" evidence="8">
    <location>
        <begin position="348"/>
        <end position="422"/>
    </location>
</feature>
<dbReference type="PROSITE" id="PS51779">
    <property type="entry name" value="POTRA"/>
    <property type="match status" value="5"/>
</dbReference>
<feature type="domain" description="POTRA" evidence="8">
    <location>
        <begin position="24"/>
        <end position="91"/>
    </location>
</feature>
<evidence type="ECO:0000256" key="2">
    <source>
        <dbReference type="ARBA" id="ARBA00022452"/>
    </source>
</evidence>
<evidence type="ECO:0000256" key="1">
    <source>
        <dbReference type="ARBA" id="ARBA00004370"/>
    </source>
</evidence>
<protein>
    <submittedName>
        <fullName evidence="9">Outer membrane protein assembly factor BamA</fullName>
    </submittedName>
</protein>
<dbReference type="Gene3D" id="2.40.160.50">
    <property type="entry name" value="membrane protein fhac: a member of the omp85/tpsb transporter family"/>
    <property type="match status" value="1"/>
</dbReference>
<evidence type="ECO:0000256" key="4">
    <source>
        <dbReference type="ARBA" id="ARBA00022729"/>
    </source>
</evidence>
<name>A0A1J5RVC7_9ZZZZ</name>
<dbReference type="HAMAP" id="MF_01430">
    <property type="entry name" value="OM_assembly_BamA"/>
    <property type="match status" value="1"/>
</dbReference>
<dbReference type="EMBL" id="MLJW01000100">
    <property type="protein sequence ID" value="OIQ99926.1"/>
    <property type="molecule type" value="Genomic_DNA"/>
</dbReference>
<sequence>MKLKKWVGLLPLLHATSAWSFDPFIIKDIRVEGIQRTEPGTVFSYLPVKVGDTLNDDRATASLHALFATGFFKDVALKVDQNVLVVVVKERPTVASVEINGVKEFPKSQLNDNLKILGLAEGRILDKSVLDKSVQELKRQYVARGKYSVDVKATVKDLERNRVAVSFDVNEGSVSKIREINIVGNHVYSEKELLGVIQLTTPGWFTWFSKNDQYSKQKLSADMESLRTYYMNSGYMDFNIESTQVSISPDKKDIFITLNISEGEKYTISGIKVVGTEAVLTHDEMRKMINIQPGDVLSRDAITDSTRKISERLGEEGYAFANVNAAPEVDKDKHQVAFTFVVDPLQRAYIRRINITGNDKTRDEVIRREFRQMESSWFATSKVKNSKKRLDRTGFFSEVNVDTSQVQGTSDQMDVNLKVTEMSTGSFQIGAGYSSLEKVTLMAGVTQTNVFGTGSTLSTQMNTSKFNQVYSVSYTNPYYTDDGISRGFDVYKRRTNALMIAISPYTSDTYGAGVRFGLPIKDDEMFHVGTSVEQTTIGLTPLSPQRYIDYINLFGETVDNLLGTVGWSRDTRDSAITTTEGTMQRASLEVSVPVSDQHYYKLTYQHQVFYPLNRDYTLMLNGDFGTAAGYSGAPLPFFKYFYAGGVGSVRGYDPMSLGPRDANNLPLGGSKKAVGNIEVLFPMPGMEKEKSVRLSVFLDGGEIIGTGGQLPGSTGMRYSTGLAMTWLSPAGPLKLSWAKPLNQQPQDNIQHIQFTMGSMF</sequence>
<dbReference type="Pfam" id="PF01103">
    <property type="entry name" value="Omp85"/>
    <property type="match status" value="1"/>
</dbReference>
<gene>
    <name evidence="9" type="primary">bamA_7</name>
    <name evidence="9" type="ORF">GALL_179410</name>
</gene>
<dbReference type="Pfam" id="PF07244">
    <property type="entry name" value="POTRA"/>
    <property type="match status" value="5"/>
</dbReference>
<dbReference type="Gene3D" id="3.10.20.310">
    <property type="entry name" value="membrane protein fhac"/>
    <property type="match status" value="5"/>
</dbReference>
<evidence type="ECO:0000256" key="5">
    <source>
        <dbReference type="ARBA" id="ARBA00022737"/>
    </source>
</evidence>
<feature type="domain" description="POTRA" evidence="8">
    <location>
        <begin position="92"/>
        <end position="172"/>
    </location>
</feature>
<comment type="caution">
    <text evidence="9">The sequence shown here is derived from an EMBL/GenBank/DDBJ whole genome shotgun (WGS) entry which is preliminary data.</text>
</comment>
<keyword evidence="6" id="KW-0472">Membrane</keyword>
<keyword evidence="2" id="KW-1134">Transmembrane beta strand</keyword>
<dbReference type="InterPro" id="IPR039910">
    <property type="entry name" value="D15-like"/>
</dbReference>
<reference evidence="9" key="1">
    <citation type="submission" date="2016-10" db="EMBL/GenBank/DDBJ databases">
        <title>Sequence of Gallionella enrichment culture.</title>
        <authorList>
            <person name="Poehlein A."/>
            <person name="Muehling M."/>
            <person name="Daniel R."/>
        </authorList>
    </citation>
    <scope>NUCLEOTIDE SEQUENCE</scope>
</reference>
<evidence type="ECO:0000256" key="6">
    <source>
        <dbReference type="ARBA" id="ARBA00023136"/>
    </source>
</evidence>
<feature type="domain" description="POTRA" evidence="8">
    <location>
        <begin position="266"/>
        <end position="345"/>
    </location>
</feature>
<dbReference type="PIRSF" id="PIRSF006076">
    <property type="entry name" value="OM_assembly_OMP85"/>
    <property type="match status" value="1"/>
</dbReference>
<dbReference type="InterPro" id="IPR034746">
    <property type="entry name" value="POTRA"/>
</dbReference>
<keyword evidence="3" id="KW-0812">Transmembrane</keyword>
<dbReference type="PANTHER" id="PTHR12815">
    <property type="entry name" value="SORTING AND ASSEMBLY MACHINERY SAMM50 PROTEIN FAMILY MEMBER"/>
    <property type="match status" value="1"/>
</dbReference>
<dbReference type="GO" id="GO:0071709">
    <property type="term" value="P:membrane assembly"/>
    <property type="evidence" value="ECO:0007669"/>
    <property type="project" value="InterPro"/>
</dbReference>
<keyword evidence="7" id="KW-0998">Cell outer membrane</keyword>
<evidence type="ECO:0000313" key="9">
    <source>
        <dbReference type="EMBL" id="OIQ99926.1"/>
    </source>
</evidence>
<evidence type="ECO:0000259" key="8">
    <source>
        <dbReference type="PROSITE" id="PS51779"/>
    </source>
</evidence>
<proteinExistence type="inferred from homology"/>
<dbReference type="InterPro" id="IPR023707">
    <property type="entry name" value="OM_assembly_BamA"/>
</dbReference>
<dbReference type="InterPro" id="IPR000184">
    <property type="entry name" value="Bac_surfAg_D15"/>
</dbReference>
<keyword evidence="4" id="KW-0732">Signal</keyword>
<dbReference type="InterPro" id="IPR010827">
    <property type="entry name" value="BamA/TamA_POTRA"/>
</dbReference>
<feature type="domain" description="POTRA" evidence="8">
    <location>
        <begin position="175"/>
        <end position="263"/>
    </location>
</feature>
<organism evidence="9">
    <name type="scientific">mine drainage metagenome</name>
    <dbReference type="NCBI Taxonomy" id="410659"/>
    <lineage>
        <taxon>unclassified sequences</taxon>
        <taxon>metagenomes</taxon>
        <taxon>ecological metagenomes</taxon>
    </lineage>
</organism>
<dbReference type="PANTHER" id="PTHR12815:SF23">
    <property type="entry name" value="OUTER MEMBRANE PROTEIN ASSEMBLY FACTOR BAMA"/>
    <property type="match status" value="1"/>
</dbReference>
<dbReference type="NCBIfam" id="TIGR03303">
    <property type="entry name" value="OM_YaeT"/>
    <property type="match status" value="1"/>
</dbReference>